<dbReference type="EMBL" id="JAUSUB010000008">
    <property type="protein sequence ID" value="MDQ0270442.1"/>
    <property type="molecule type" value="Genomic_DNA"/>
</dbReference>
<evidence type="ECO:0000313" key="2">
    <source>
        <dbReference type="Proteomes" id="UP001238088"/>
    </source>
</evidence>
<dbReference type="Proteomes" id="UP001238088">
    <property type="component" value="Unassembled WGS sequence"/>
</dbReference>
<keyword evidence="2" id="KW-1185">Reference proteome</keyword>
<gene>
    <name evidence="1" type="ORF">J2S17_002317</name>
</gene>
<name>A0ABU0AI20_9BACI</name>
<dbReference type="InterPro" id="IPR036873">
    <property type="entry name" value="Rhodanese-like_dom_sf"/>
</dbReference>
<protein>
    <submittedName>
        <fullName evidence="1">Rhodanese-related sulfurtransferase</fullName>
    </submittedName>
</protein>
<dbReference type="RefSeq" id="WP_307474867.1">
    <property type="nucleotide sequence ID" value="NZ_JAUSUB010000008.1"/>
</dbReference>
<sequence length="101" mass="11595">MLLLLLIAVIIAVYLNLRNRPIKGVEAADSFDQHPADVKILDVRDYNQSYQSPILDSINIPVAYLNRYYHASSQIEENMSIRFLRKKGFSVIGYPLTNKQI</sequence>
<accession>A0ABU0AI20</accession>
<evidence type="ECO:0000313" key="1">
    <source>
        <dbReference type="EMBL" id="MDQ0270442.1"/>
    </source>
</evidence>
<reference evidence="1 2" key="1">
    <citation type="submission" date="2023-07" db="EMBL/GenBank/DDBJ databases">
        <title>Genomic Encyclopedia of Type Strains, Phase IV (KMG-IV): sequencing the most valuable type-strain genomes for metagenomic binning, comparative biology and taxonomic classification.</title>
        <authorList>
            <person name="Goeker M."/>
        </authorList>
    </citation>
    <scope>NUCLEOTIDE SEQUENCE [LARGE SCALE GENOMIC DNA]</scope>
    <source>
        <strain evidence="1 2">DSM 23494</strain>
    </source>
</reference>
<proteinExistence type="predicted"/>
<dbReference type="SUPFAM" id="SSF52821">
    <property type="entry name" value="Rhodanese/Cell cycle control phosphatase"/>
    <property type="match status" value="1"/>
</dbReference>
<comment type="caution">
    <text evidence="1">The sequence shown here is derived from an EMBL/GenBank/DDBJ whole genome shotgun (WGS) entry which is preliminary data.</text>
</comment>
<organism evidence="1 2">
    <name type="scientific">Cytobacillus purgationiresistens</name>
    <dbReference type="NCBI Taxonomy" id="863449"/>
    <lineage>
        <taxon>Bacteria</taxon>
        <taxon>Bacillati</taxon>
        <taxon>Bacillota</taxon>
        <taxon>Bacilli</taxon>
        <taxon>Bacillales</taxon>
        <taxon>Bacillaceae</taxon>
        <taxon>Cytobacillus</taxon>
    </lineage>
</organism>